<comment type="catalytic activity">
    <reaction evidence="1">
        <text>ATP + protein L-histidine = ADP + protein N-phospho-L-histidine.</text>
        <dbReference type="EC" id="2.7.13.3"/>
    </reaction>
</comment>
<dbReference type="InterPro" id="IPR036097">
    <property type="entry name" value="HisK_dim/P_sf"/>
</dbReference>
<evidence type="ECO:0000259" key="11">
    <source>
        <dbReference type="PROSITE" id="PS50109"/>
    </source>
</evidence>
<dbReference type="EMBL" id="LSTO01000001">
    <property type="protein sequence ID" value="OWW20312.1"/>
    <property type="molecule type" value="Genomic_DNA"/>
</dbReference>
<reference evidence="12 13" key="1">
    <citation type="submission" date="2016-02" db="EMBL/GenBank/DDBJ databases">
        <authorList>
            <person name="Wen L."/>
            <person name="He K."/>
            <person name="Yang H."/>
        </authorList>
    </citation>
    <scope>NUCLEOTIDE SEQUENCE [LARGE SCALE GENOMIC DNA]</scope>
    <source>
        <strain evidence="12 13">TSA40</strain>
    </source>
</reference>
<dbReference type="SMART" id="SM00387">
    <property type="entry name" value="HATPase_c"/>
    <property type="match status" value="1"/>
</dbReference>
<dbReference type="InterPro" id="IPR013727">
    <property type="entry name" value="2CSK_N"/>
</dbReference>
<accession>A0A254TG72</accession>
<keyword evidence="9 10" id="KW-0472">Membrane</keyword>
<evidence type="ECO:0000256" key="2">
    <source>
        <dbReference type="ARBA" id="ARBA00004370"/>
    </source>
</evidence>
<dbReference type="InterPro" id="IPR050428">
    <property type="entry name" value="TCS_sensor_his_kinase"/>
</dbReference>
<dbReference type="InterPro" id="IPR036890">
    <property type="entry name" value="HATPase_C_sf"/>
</dbReference>
<gene>
    <name evidence="12" type="ORF">AYR66_13225</name>
</gene>
<keyword evidence="4" id="KW-0597">Phosphoprotein</keyword>
<proteinExistence type="predicted"/>
<dbReference type="PANTHER" id="PTHR45436">
    <property type="entry name" value="SENSOR HISTIDINE KINASE YKOH"/>
    <property type="match status" value="1"/>
</dbReference>
<keyword evidence="5" id="KW-0808">Transferase</keyword>
<dbReference type="PROSITE" id="PS50109">
    <property type="entry name" value="HIS_KIN"/>
    <property type="match status" value="1"/>
</dbReference>
<dbReference type="InterPro" id="IPR004358">
    <property type="entry name" value="Sig_transdc_His_kin-like_C"/>
</dbReference>
<evidence type="ECO:0000313" key="12">
    <source>
        <dbReference type="EMBL" id="OWW20312.1"/>
    </source>
</evidence>
<keyword evidence="8 10" id="KW-1133">Transmembrane helix</keyword>
<organism evidence="12 13">
    <name type="scientific">Noviherbaspirillum denitrificans</name>
    <dbReference type="NCBI Taxonomy" id="1968433"/>
    <lineage>
        <taxon>Bacteria</taxon>
        <taxon>Pseudomonadati</taxon>
        <taxon>Pseudomonadota</taxon>
        <taxon>Betaproteobacteria</taxon>
        <taxon>Burkholderiales</taxon>
        <taxon>Oxalobacteraceae</taxon>
        <taxon>Noviherbaspirillum</taxon>
    </lineage>
</organism>
<dbReference type="Pfam" id="PF08521">
    <property type="entry name" value="2CSK_N"/>
    <property type="match status" value="1"/>
</dbReference>
<protein>
    <recommendedName>
        <fullName evidence="3">histidine kinase</fullName>
        <ecNumber evidence="3">2.7.13.3</ecNumber>
    </recommendedName>
</protein>
<evidence type="ECO:0000256" key="8">
    <source>
        <dbReference type="ARBA" id="ARBA00022989"/>
    </source>
</evidence>
<dbReference type="Pfam" id="PF02518">
    <property type="entry name" value="HATPase_c"/>
    <property type="match status" value="1"/>
</dbReference>
<dbReference type="GO" id="GO:0016020">
    <property type="term" value="C:membrane"/>
    <property type="evidence" value="ECO:0007669"/>
    <property type="project" value="UniProtKB-SubCell"/>
</dbReference>
<dbReference type="SMART" id="SM00388">
    <property type="entry name" value="HisKA"/>
    <property type="match status" value="1"/>
</dbReference>
<evidence type="ECO:0000256" key="6">
    <source>
        <dbReference type="ARBA" id="ARBA00022692"/>
    </source>
</evidence>
<dbReference type="GO" id="GO:0000155">
    <property type="term" value="F:phosphorelay sensor kinase activity"/>
    <property type="evidence" value="ECO:0007669"/>
    <property type="project" value="InterPro"/>
</dbReference>
<dbReference type="Gene3D" id="1.10.287.130">
    <property type="match status" value="1"/>
</dbReference>
<dbReference type="RefSeq" id="WP_088707196.1">
    <property type="nucleotide sequence ID" value="NZ_LSTO01000001.1"/>
</dbReference>
<evidence type="ECO:0000256" key="10">
    <source>
        <dbReference type="SAM" id="Phobius"/>
    </source>
</evidence>
<dbReference type="InterPro" id="IPR003661">
    <property type="entry name" value="HisK_dim/P_dom"/>
</dbReference>
<evidence type="ECO:0000256" key="1">
    <source>
        <dbReference type="ARBA" id="ARBA00000085"/>
    </source>
</evidence>
<comment type="caution">
    <text evidence="12">The sequence shown here is derived from an EMBL/GenBank/DDBJ whole genome shotgun (WGS) entry which is preliminary data.</text>
</comment>
<keyword evidence="7" id="KW-0418">Kinase</keyword>
<evidence type="ECO:0000256" key="7">
    <source>
        <dbReference type="ARBA" id="ARBA00022777"/>
    </source>
</evidence>
<evidence type="ECO:0000256" key="9">
    <source>
        <dbReference type="ARBA" id="ARBA00023136"/>
    </source>
</evidence>
<dbReference type="SUPFAM" id="SSF47384">
    <property type="entry name" value="Homodimeric domain of signal transducing histidine kinase"/>
    <property type="match status" value="1"/>
</dbReference>
<dbReference type="PANTHER" id="PTHR45436:SF5">
    <property type="entry name" value="SENSOR HISTIDINE KINASE TRCS"/>
    <property type="match status" value="1"/>
</dbReference>
<dbReference type="AlphaFoldDB" id="A0A254TG72"/>
<evidence type="ECO:0000313" key="13">
    <source>
        <dbReference type="Proteomes" id="UP000197535"/>
    </source>
</evidence>
<dbReference type="InterPro" id="IPR003594">
    <property type="entry name" value="HATPase_dom"/>
</dbReference>
<dbReference type="Pfam" id="PF00512">
    <property type="entry name" value="HisKA"/>
    <property type="match status" value="1"/>
</dbReference>
<dbReference type="EC" id="2.7.13.3" evidence="3"/>
<comment type="subcellular location">
    <subcellularLocation>
        <location evidence="2">Membrane</location>
    </subcellularLocation>
</comment>
<feature type="domain" description="Histidine kinase" evidence="11">
    <location>
        <begin position="247"/>
        <end position="458"/>
    </location>
</feature>
<feature type="transmembrane region" description="Helical" evidence="10">
    <location>
        <begin position="163"/>
        <end position="186"/>
    </location>
</feature>
<dbReference type="Gene3D" id="3.30.565.10">
    <property type="entry name" value="Histidine kinase-like ATPase, C-terminal domain"/>
    <property type="match status" value="1"/>
</dbReference>
<keyword evidence="13" id="KW-1185">Reference proteome</keyword>
<dbReference type="CDD" id="cd00082">
    <property type="entry name" value="HisKA"/>
    <property type="match status" value="1"/>
</dbReference>
<dbReference type="OrthoDB" id="8583694at2"/>
<evidence type="ECO:0000256" key="4">
    <source>
        <dbReference type="ARBA" id="ARBA00022553"/>
    </source>
</evidence>
<evidence type="ECO:0000256" key="3">
    <source>
        <dbReference type="ARBA" id="ARBA00012438"/>
    </source>
</evidence>
<keyword evidence="6 10" id="KW-0812">Transmembrane</keyword>
<dbReference type="Proteomes" id="UP000197535">
    <property type="component" value="Unassembled WGS sequence"/>
</dbReference>
<name>A0A254TG72_9BURK</name>
<dbReference type="PRINTS" id="PR00344">
    <property type="entry name" value="BCTRLSENSOR"/>
</dbReference>
<sequence>MKPDQPETAQRTLRRRLLTFLLLPLAALLVLSIPFDYELAVAPSRDAYDYALTDTATELATRIYLRDGRPALDLPPSVEAAIRSDMTDLEFLAVYAPDGHLLAGDADLAPDMGCASGNPCITDSTLHGHRIRKATYRKVTAAGEATVVFAETTRKREHAQSRILTAMILPNVLLVTAALGLVYFGVKRGLEPLDRLGKDISMRSATDPTPLPLAEVPAEAEPMVRAMNKLIKELQSAAAAQQRFLANAAHQLKTPLAGLQTQLELAAEELPGEYRDRMGKLSDATSRLAHLTHQILALARSGPEANVGYEKRRMDLSTLLHASASSWFDTALAANIDLGFEPELAMIEGSEWMLNELLSNLISNAIRYTPAGGTVTARSGMDSQGQAFIEVEDTGPGIPAQEHERVFDRFYRPSGSTSAGTGLGLAIVKEVAERHEATITLRSASSVGTCIRVCFKPV</sequence>
<dbReference type="SUPFAM" id="SSF55874">
    <property type="entry name" value="ATPase domain of HSP90 chaperone/DNA topoisomerase II/histidine kinase"/>
    <property type="match status" value="1"/>
</dbReference>
<evidence type="ECO:0000256" key="5">
    <source>
        <dbReference type="ARBA" id="ARBA00022679"/>
    </source>
</evidence>
<dbReference type="InterPro" id="IPR005467">
    <property type="entry name" value="His_kinase_dom"/>
</dbReference>
<dbReference type="CDD" id="cd00075">
    <property type="entry name" value="HATPase"/>
    <property type="match status" value="1"/>
</dbReference>